<dbReference type="Proteomes" id="UP001177295">
    <property type="component" value="Chromosome"/>
</dbReference>
<proteinExistence type="predicted"/>
<reference evidence="1 2" key="1">
    <citation type="journal article" date="2023" name="Cell">
        <title>Genetic manipulation of Patescibacteria provides mechanistic insights into microbial dark matter and the epibiotic lifestyle.</title>
        <authorList>
            <person name="Wang Y."/>
            <person name="Gallagher L.A."/>
            <person name="Andrade P.A."/>
            <person name="Liu A."/>
            <person name="Humphreys I.R."/>
            <person name="Turkarslan S."/>
            <person name="Cutler K.J."/>
            <person name="Arrieta-Ortiz M.L."/>
            <person name="Li Y."/>
            <person name="Radey M.C."/>
            <person name="McLean J.S."/>
            <person name="Cong Q."/>
            <person name="Baker D."/>
            <person name="Baliga N.S."/>
            <person name="Peterson S.B."/>
            <person name="Mougous J.D."/>
        </authorList>
    </citation>
    <scope>NUCLEOTIDE SEQUENCE [LARGE SCALE GENOMIC DNA]</scope>
    <source>
        <strain evidence="1 2">ML1</strain>
    </source>
</reference>
<dbReference type="SUPFAM" id="SSF109709">
    <property type="entry name" value="KorB DNA-binding domain-like"/>
    <property type="match status" value="1"/>
</dbReference>
<dbReference type="EMBL" id="CP124550">
    <property type="protein sequence ID" value="WIO45967.1"/>
    <property type="molecule type" value="Genomic_DNA"/>
</dbReference>
<gene>
    <name evidence="1" type="ORF">SEML1_0339</name>
</gene>
<protein>
    <submittedName>
        <fullName evidence="1">ParB domain-containing protein</fullName>
    </submittedName>
</protein>
<organism evidence="1 2">
    <name type="scientific">Candidatus Southlakia epibionticum</name>
    <dbReference type="NCBI Taxonomy" id="3043284"/>
    <lineage>
        <taxon>Bacteria</taxon>
        <taxon>Candidatus Saccharimonadota</taxon>
        <taxon>Candidatus Saccharimonadia</taxon>
        <taxon>Candidatus Saccharimonadales</taxon>
        <taxon>Candidatus Saccharimonadaceae</taxon>
        <taxon>Candidatus Southlakia</taxon>
    </lineage>
</organism>
<evidence type="ECO:0000313" key="2">
    <source>
        <dbReference type="Proteomes" id="UP001177295"/>
    </source>
</evidence>
<sequence>MCAILELMNYEGSQALRVSKCSAEFNECDMSQLPFRVNELPQIRTTYDPAALQELAVSLDGGAEPPHLRQVNPIQVNEFDDASKLQAYLDEYRVFYNGDGHTVVIPDSSELERRPDGTWRVLIAGHRRCRAMRIVADKYGYALRESDVRIDVYHNLPFADAVSLQGRENEHREVDPVEAANDIARHYYYFQYKNGGRVPTQKELVLLTGYSADRVSKALRYHSLPDELKDYYTSGQLPFNIVARLRSLYDAEYSYRTQKYPQQAAGCSDELTRDALHQTAGFANELAALKSKGFGADTLREKLSAKLKSLEVVQDELFMLEETPVEYRTRTRRRYVDVMAQQLGAEIDTPPETWSPALRKFIAKAAVRAAEIDQAVIQRAEDDARVAAGSMAQVMFA</sequence>
<keyword evidence="2" id="KW-1185">Reference proteome</keyword>
<name>A0ABY8WVU5_9BACT</name>
<accession>A0ABY8WVU5</accession>
<dbReference type="Gene3D" id="1.10.10.2830">
    <property type="match status" value="1"/>
</dbReference>
<evidence type="ECO:0000313" key="1">
    <source>
        <dbReference type="EMBL" id="WIO45967.1"/>
    </source>
</evidence>